<feature type="transmembrane region" description="Helical" evidence="1">
    <location>
        <begin position="258"/>
        <end position="285"/>
    </location>
</feature>
<sequence>MSVPAPLITPFGSVSRLLIWMAKRAAPLTGIAISIAALLWSDFRREFALPIGFASSSMLTALPSLAAIVCVAVGCIVTGIAVPAMVLTHPLRKDAASLAQLCLPTGSVSPEPEVRRTTLIIRRYWVGMGVASVVAWAMAIGWMSIRPDTPLVSGFLLLLGCILLQTASARPTLQRALRSQDPASAGFYWMLLFSLLLQYWVAFWAMYAVVKSIAASTFMAILACWVVLVLVMAVVAMFQMMVSQRVTHGWYPNLLKHLVCLALVLLGFVGMIPPLGARLAAFALLSTASAERPCTILLFKSDIHDTVPKAIVDMHHPSQSKELRVVFPSDGKLYIKESVDGPTYFIDLKALVGTASCPRLGSS</sequence>
<feature type="transmembrane region" description="Helical" evidence="1">
    <location>
        <begin position="124"/>
        <end position="145"/>
    </location>
</feature>
<proteinExistence type="predicted"/>
<organism evidence="2 3">
    <name type="scientific">Rhodanobacter glycinis</name>
    <dbReference type="NCBI Taxonomy" id="582702"/>
    <lineage>
        <taxon>Bacteria</taxon>
        <taxon>Pseudomonadati</taxon>
        <taxon>Pseudomonadota</taxon>
        <taxon>Gammaproteobacteria</taxon>
        <taxon>Lysobacterales</taxon>
        <taxon>Rhodanobacteraceae</taxon>
        <taxon>Rhodanobacter</taxon>
    </lineage>
</organism>
<dbReference type="KEGG" id="rgl:CS053_10050"/>
<evidence type="ECO:0000313" key="2">
    <source>
        <dbReference type="EMBL" id="QEE24802.1"/>
    </source>
</evidence>
<keyword evidence="1" id="KW-0472">Membrane</keyword>
<evidence type="ECO:0000256" key="1">
    <source>
        <dbReference type="SAM" id="Phobius"/>
    </source>
</evidence>
<evidence type="ECO:0000313" key="3">
    <source>
        <dbReference type="Proteomes" id="UP000321807"/>
    </source>
</evidence>
<dbReference type="AlphaFoldDB" id="A0A5B9DXN2"/>
<feature type="transmembrane region" description="Helical" evidence="1">
    <location>
        <begin position="213"/>
        <end position="238"/>
    </location>
</feature>
<name>A0A5B9DXN2_9GAMM</name>
<protein>
    <submittedName>
        <fullName evidence="2">Uncharacterized protein</fullName>
    </submittedName>
</protein>
<keyword evidence="1" id="KW-0812">Transmembrane</keyword>
<gene>
    <name evidence="2" type="ORF">CS053_10050</name>
</gene>
<feature type="transmembrane region" description="Helical" evidence="1">
    <location>
        <begin position="61"/>
        <end position="87"/>
    </location>
</feature>
<reference evidence="2 3" key="1">
    <citation type="submission" date="2019-08" db="EMBL/GenBank/DDBJ databases">
        <title>Complete genome sequence of Rhodanobacter glycinis strain T01E-68 isolated from tomato root.</title>
        <authorList>
            <person name="Weon H.-Y."/>
            <person name="Lee S.A."/>
        </authorList>
    </citation>
    <scope>NUCLEOTIDE SEQUENCE [LARGE SCALE GENOMIC DNA]</scope>
    <source>
        <strain evidence="2 3">T01E-68</strain>
    </source>
</reference>
<keyword evidence="1" id="KW-1133">Transmembrane helix</keyword>
<feature type="transmembrane region" description="Helical" evidence="1">
    <location>
        <begin position="151"/>
        <end position="173"/>
    </location>
</feature>
<feature type="transmembrane region" description="Helical" evidence="1">
    <location>
        <begin position="185"/>
        <end position="207"/>
    </location>
</feature>
<accession>A0A5B9DXN2</accession>
<dbReference type="Proteomes" id="UP000321807">
    <property type="component" value="Chromosome"/>
</dbReference>
<dbReference type="EMBL" id="CP042807">
    <property type="protein sequence ID" value="QEE24802.1"/>
    <property type="molecule type" value="Genomic_DNA"/>
</dbReference>
<dbReference type="RefSeq" id="WP_147627322.1">
    <property type="nucleotide sequence ID" value="NZ_CP042807.1"/>
</dbReference>